<dbReference type="Proteomes" id="UP000073492">
    <property type="component" value="Unassembled WGS sequence"/>
</dbReference>
<sequence>MTADGDANSALTLRQIRRPGSREWRSLNPKTAFPLTRSWCASPHLQVYPSNACTSGSLSTFDVQCILTAPAVIESLDMLTPHPIYGPRIPAPMFLRFTAPRLATAYNVSARNGIGAKTQNVPLGVASKWPQYEVASHRWLDRESPGQSPARADLSTFEMLKGSFTVDSFRNIRCPVRRRIAGFDMEFPLSCLAVLSQVSPDPDSRRAAASHLPPSIRHAKTIYQ</sequence>
<proteinExistence type="predicted"/>
<comment type="caution">
    <text evidence="1">The sequence shown here is derived from an EMBL/GenBank/DDBJ whole genome shotgun (WGS) entry which is preliminary data.</text>
</comment>
<evidence type="ECO:0000313" key="1">
    <source>
        <dbReference type="EMBL" id="KXT14107.1"/>
    </source>
</evidence>
<name>A0A139IH29_9PEZI</name>
<organism evidence="1 2">
    <name type="scientific">Pseudocercospora musae</name>
    <dbReference type="NCBI Taxonomy" id="113226"/>
    <lineage>
        <taxon>Eukaryota</taxon>
        <taxon>Fungi</taxon>
        <taxon>Dikarya</taxon>
        <taxon>Ascomycota</taxon>
        <taxon>Pezizomycotina</taxon>
        <taxon>Dothideomycetes</taxon>
        <taxon>Dothideomycetidae</taxon>
        <taxon>Mycosphaerellales</taxon>
        <taxon>Mycosphaerellaceae</taxon>
        <taxon>Pseudocercospora</taxon>
    </lineage>
</organism>
<accession>A0A139IH29</accession>
<keyword evidence="2" id="KW-1185">Reference proteome</keyword>
<reference evidence="1 2" key="1">
    <citation type="submission" date="2015-07" db="EMBL/GenBank/DDBJ databases">
        <title>Comparative genomics of the Sigatoka disease complex on banana suggests a link between parallel evolutionary changes in Pseudocercospora fijiensis and Pseudocercospora eumusae and increased virulence on the banana host.</title>
        <authorList>
            <person name="Chang T.-C."/>
            <person name="Salvucci A."/>
            <person name="Crous P.W."/>
            <person name="Stergiopoulos I."/>
        </authorList>
    </citation>
    <scope>NUCLEOTIDE SEQUENCE [LARGE SCALE GENOMIC DNA]</scope>
    <source>
        <strain evidence="1 2">CBS 116634</strain>
    </source>
</reference>
<evidence type="ECO:0000313" key="2">
    <source>
        <dbReference type="Proteomes" id="UP000073492"/>
    </source>
</evidence>
<dbReference type="AlphaFoldDB" id="A0A139IH29"/>
<dbReference type="EMBL" id="LFZO01000094">
    <property type="protein sequence ID" value="KXT14107.1"/>
    <property type="molecule type" value="Genomic_DNA"/>
</dbReference>
<gene>
    <name evidence="1" type="ORF">AC579_774</name>
</gene>
<protein>
    <submittedName>
        <fullName evidence="1">Uncharacterized protein</fullName>
    </submittedName>
</protein>